<comment type="caution">
    <text evidence="2">The sequence shown here is derived from an EMBL/GenBank/DDBJ whole genome shotgun (WGS) entry which is preliminary data.</text>
</comment>
<dbReference type="HOGENOM" id="CLU_2408070_0_0_9"/>
<reference evidence="2 3" key="2">
    <citation type="submission" date="2009-02" db="EMBL/GenBank/DDBJ databases">
        <title>Draft genome sequence of Clostridium methylpentosum (DSM 5476).</title>
        <authorList>
            <person name="Sudarsanam P."/>
            <person name="Ley R."/>
            <person name="Guruge J."/>
            <person name="Turnbaugh P.J."/>
            <person name="Mahowald M."/>
            <person name="Liep D."/>
            <person name="Gordon J."/>
        </authorList>
    </citation>
    <scope>NUCLEOTIDE SEQUENCE [LARGE SCALE GENOMIC DNA]</scope>
    <source>
        <strain evidence="2 3">DSM 5476</strain>
    </source>
</reference>
<gene>
    <name evidence="2" type="ORF">CLOSTMETH_03855</name>
</gene>
<keyword evidence="3" id="KW-1185">Reference proteome</keyword>
<feature type="transmembrane region" description="Helical" evidence="1">
    <location>
        <begin position="6"/>
        <end position="24"/>
    </location>
</feature>
<evidence type="ECO:0000313" key="3">
    <source>
        <dbReference type="Proteomes" id="UP000003340"/>
    </source>
</evidence>
<keyword evidence="1" id="KW-0812">Transmembrane</keyword>
<protein>
    <submittedName>
        <fullName evidence="2">Uncharacterized protein</fullName>
    </submittedName>
</protein>
<evidence type="ECO:0000256" key="1">
    <source>
        <dbReference type="SAM" id="Phobius"/>
    </source>
</evidence>
<keyword evidence="1" id="KW-0472">Membrane</keyword>
<reference evidence="2 3" key="1">
    <citation type="submission" date="2009-01" db="EMBL/GenBank/DDBJ databases">
        <authorList>
            <person name="Fulton L."/>
            <person name="Clifton S."/>
            <person name="Fulton B."/>
            <person name="Xu J."/>
            <person name="Minx P."/>
            <person name="Pepin K.H."/>
            <person name="Johnson M."/>
            <person name="Bhonagiri V."/>
            <person name="Nash W.E."/>
            <person name="Mardis E.R."/>
            <person name="Wilson R.K."/>
        </authorList>
    </citation>
    <scope>NUCLEOTIDE SEQUENCE [LARGE SCALE GENOMIC DNA]</scope>
    <source>
        <strain evidence="2 3">DSM 5476</strain>
    </source>
</reference>
<organism evidence="2 3">
    <name type="scientific">[Clostridium] methylpentosum DSM 5476</name>
    <dbReference type="NCBI Taxonomy" id="537013"/>
    <lineage>
        <taxon>Bacteria</taxon>
        <taxon>Bacillati</taxon>
        <taxon>Bacillota</taxon>
        <taxon>Clostridia</taxon>
        <taxon>Eubacteriales</taxon>
        <taxon>Oscillospiraceae</taxon>
        <taxon>Oscillospiraceae incertae sedis</taxon>
    </lineage>
</organism>
<sequence length="92" mass="10390">MSSSPLTVIIYITVGFVKLFLYDCTSRPITIRRDGLQEMMGTKKLPENSGAFSKCATGKRHFLFYWHWIIPDAVAVIWGCGTGFADIQNKWG</sequence>
<dbReference type="Proteomes" id="UP000003340">
    <property type="component" value="Unassembled WGS sequence"/>
</dbReference>
<dbReference type="EMBL" id="ACEC01000136">
    <property type="protein sequence ID" value="EEG28474.1"/>
    <property type="molecule type" value="Genomic_DNA"/>
</dbReference>
<dbReference type="STRING" id="537013.CLOSTMETH_03855"/>
<dbReference type="AlphaFoldDB" id="C0EJ10"/>
<name>C0EJ10_9FIRM</name>
<proteinExistence type="predicted"/>
<accession>C0EJ10</accession>
<keyword evidence="1" id="KW-1133">Transmembrane helix</keyword>
<evidence type="ECO:0000313" key="2">
    <source>
        <dbReference type="EMBL" id="EEG28474.1"/>
    </source>
</evidence>